<dbReference type="PANTHER" id="PTHR42718">
    <property type="entry name" value="MAJOR FACILITATOR SUPERFAMILY MULTIDRUG TRANSPORTER MFSC"/>
    <property type="match status" value="1"/>
</dbReference>
<proteinExistence type="inferred from homology"/>
<dbReference type="CDD" id="cd17503">
    <property type="entry name" value="MFS_LmrB_MDR_like"/>
    <property type="match status" value="1"/>
</dbReference>
<dbReference type="EMBL" id="FNBW01000014">
    <property type="protein sequence ID" value="SDG32399.1"/>
    <property type="molecule type" value="Genomic_DNA"/>
</dbReference>
<comment type="similarity">
    <text evidence="2">Belongs to the major facilitator superfamily. EmrB family.</text>
</comment>
<evidence type="ECO:0000256" key="6">
    <source>
        <dbReference type="ARBA" id="ARBA00022989"/>
    </source>
</evidence>
<feature type="transmembrane region" description="Helical" evidence="8">
    <location>
        <begin position="349"/>
        <end position="369"/>
    </location>
</feature>
<feature type="transmembrane region" description="Helical" evidence="8">
    <location>
        <begin position="245"/>
        <end position="264"/>
    </location>
</feature>
<comment type="subcellular location">
    <subcellularLocation>
        <location evidence="1">Cell membrane</location>
        <topology evidence="1">Multi-pass membrane protein</topology>
    </subcellularLocation>
</comment>
<feature type="domain" description="Major facilitator superfamily (MFS) profile" evidence="9">
    <location>
        <begin position="20"/>
        <end position="523"/>
    </location>
</feature>
<feature type="transmembrane region" description="Helical" evidence="8">
    <location>
        <begin position="86"/>
        <end position="105"/>
    </location>
</feature>
<gene>
    <name evidence="10" type="ORF">SAMN05660686_04048</name>
</gene>
<dbReference type="GO" id="GO:0005886">
    <property type="term" value="C:plasma membrane"/>
    <property type="evidence" value="ECO:0007669"/>
    <property type="project" value="UniProtKB-SubCell"/>
</dbReference>
<evidence type="ECO:0000256" key="5">
    <source>
        <dbReference type="ARBA" id="ARBA00022692"/>
    </source>
</evidence>
<evidence type="ECO:0000256" key="2">
    <source>
        <dbReference type="ARBA" id="ARBA00008537"/>
    </source>
</evidence>
<feature type="transmembrane region" description="Helical" evidence="8">
    <location>
        <begin position="501"/>
        <end position="518"/>
    </location>
</feature>
<dbReference type="GO" id="GO:0022857">
    <property type="term" value="F:transmembrane transporter activity"/>
    <property type="evidence" value="ECO:0007669"/>
    <property type="project" value="InterPro"/>
</dbReference>
<dbReference type="Gene3D" id="1.20.1720.10">
    <property type="entry name" value="Multidrug resistance protein D"/>
    <property type="match status" value="1"/>
</dbReference>
<dbReference type="PANTHER" id="PTHR42718:SF9">
    <property type="entry name" value="MAJOR FACILITATOR SUPERFAMILY MULTIDRUG TRANSPORTER MFSC"/>
    <property type="match status" value="1"/>
</dbReference>
<keyword evidence="4" id="KW-1003">Cell membrane</keyword>
<keyword evidence="3" id="KW-0813">Transport</keyword>
<dbReference type="InterPro" id="IPR036259">
    <property type="entry name" value="MFS_trans_sf"/>
</dbReference>
<name>A0A8G2BL23_9PROT</name>
<feature type="transmembrane region" description="Helical" evidence="8">
    <location>
        <begin position="214"/>
        <end position="233"/>
    </location>
</feature>
<feature type="transmembrane region" description="Helical" evidence="8">
    <location>
        <begin position="172"/>
        <end position="194"/>
    </location>
</feature>
<dbReference type="InterPro" id="IPR020846">
    <property type="entry name" value="MFS_dom"/>
</dbReference>
<evidence type="ECO:0000256" key="7">
    <source>
        <dbReference type="ARBA" id="ARBA00023136"/>
    </source>
</evidence>
<organism evidence="10 11">
    <name type="scientific">Thalassobaculum litoreum DSM 18839</name>
    <dbReference type="NCBI Taxonomy" id="1123362"/>
    <lineage>
        <taxon>Bacteria</taxon>
        <taxon>Pseudomonadati</taxon>
        <taxon>Pseudomonadota</taxon>
        <taxon>Alphaproteobacteria</taxon>
        <taxon>Rhodospirillales</taxon>
        <taxon>Thalassobaculaceae</taxon>
        <taxon>Thalassobaculum</taxon>
    </lineage>
</organism>
<dbReference type="PRINTS" id="PR01036">
    <property type="entry name" value="TCRTETB"/>
</dbReference>
<evidence type="ECO:0000256" key="3">
    <source>
        <dbReference type="ARBA" id="ARBA00022448"/>
    </source>
</evidence>
<dbReference type="AlphaFoldDB" id="A0A8G2BL23"/>
<dbReference type="PROSITE" id="PS50850">
    <property type="entry name" value="MFS"/>
    <property type="match status" value="1"/>
</dbReference>
<evidence type="ECO:0000256" key="8">
    <source>
        <dbReference type="SAM" id="Phobius"/>
    </source>
</evidence>
<reference evidence="10 11" key="1">
    <citation type="submission" date="2016-10" db="EMBL/GenBank/DDBJ databases">
        <authorList>
            <person name="Varghese N."/>
            <person name="Submissions S."/>
        </authorList>
    </citation>
    <scope>NUCLEOTIDE SEQUENCE [LARGE SCALE GENOMIC DNA]</scope>
    <source>
        <strain evidence="10 11">DSM 18839</strain>
    </source>
</reference>
<evidence type="ECO:0000313" key="11">
    <source>
        <dbReference type="Proteomes" id="UP000198615"/>
    </source>
</evidence>
<evidence type="ECO:0000256" key="1">
    <source>
        <dbReference type="ARBA" id="ARBA00004651"/>
    </source>
</evidence>
<sequence>MSDAAPPAPAGRRKVNPWIIAPVVAMAAFMEVLDLSIANVALPHIAGSLSASRDQSTWILTSYLVTNAIILPLSGWLSTVIGRKKFYMMCIAGFGVASLLCGLAPTLELLILARTLQGLTGGGLQPVSQAILADTFPPHQRAMAFAMYGISVVFAPAIGPTLGGWITDNFSWHWIFLVNVPVSIVLWLLVEALIEDPEAAKEEVKRRRAAGIRIDYIGFGLLALGLGCLQILLDKGQEEDWFTSHFIVIMAVIAVVGLVAFVWWELSSDDPIVDLSLLRDRNFALANAMMFMLGFVLLGSTALLPQFVQSLYGYTAMQAGMVLSPGGFMIMAAMPIVGRLVGVVDARYLIAFGLICSASGLILMSGFTLDVDFWTIAHARMLQAAGLGFLFIPISSMAYIGLPPGKNNQASALINLSRNLGGSVGIALLSTWLARGSQTNRVDLIGHVSALDPGYLERVRQIEQGLIANGAPASEAHQMALAVIARTVSRQAELQSFLQDFTTLAIVFFALIPAVLFLRRPKRPPGP</sequence>
<evidence type="ECO:0000259" key="9">
    <source>
        <dbReference type="PROSITE" id="PS50850"/>
    </source>
</evidence>
<dbReference type="Proteomes" id="UP000198615">
    <property type="component" value="Unassembled WGS sequence"/>
</dbReference>
<feature type="transmembrane region" description="Helical" evidence="8">
    <location>
        <begin position="145"/>
        <end position="166"/>
    </location>
</feature>
<accession>A0A8G2BL23</accession>
<dbReference type="NCBIfam" id="TIGR00711">
    <property type="entry name" value="efflux_EmrB"/>
    <property type="match status" value="1"/>
</dbReference>
<dbReference type="Pfam" id="PF07690">
    <property type="entry name" value="MFS_1"/>
    <property type="match status" value="1"/>
</dbReference>
<comment type="caution">
    <text evidence="10">The sequence shown here is derived from an EMBL/GenBank/DDBJ whole genome shotgun (WGS) entry which is preliminary data.</text>
</comment>
<feature type="transmembrane region" description="Helical" evidence="8">
    <location>
        <begin position="284"/>
        <end position="304"/>
    </location>
</feature>
<dbReference type="InterPro" id="IPR004638">
    <property type="entry name" value="EmrB-like"/>
</dbReference>
<protein>
    <submittedName>
        <fullName evidence="10">MFS transporter, DHA2 family, multidrug resistance protein</fullName>
    </submittedName>
</protein>
<dbReference type="InterPro" id="IPR011701">
    <property type="entry name" value="MFS"/>
</dbReference>
<evidence type="ECO:0000256" key="4">
    <source>
        <dbReference type="ARBA" id="ARBA00022475"/>
    </source>
</evidence>
<dbReference type="SUPFAM" id="SSF103473">
    <property type="entry name" value="MFS general substrate transporter"/>
    <property type="match status" value="1"/>
</dbReference>
<feature type="transmembrane region" description="Helical" evidence="8">
    <location>
        <begin position="18"/>
        <end position="38"/>
    </location>
</feature>
<keyword evidence="7 8" id="KW-0472">Membrane</keyword>
<feature type="transmembrane region" description="Helical" evidence="8">
    <location>
        <begin position="381"/>
        <end position="400"/>
    </location>
</feature>
<evidence type="ECO:0000313" key="10">
    <source>
        <dbReference type="EMBL" id="SDG32399.1"/>
    </source>
</evidence>
<feature type="transmembrane region" description="Helical" evidence="8">
    <location>
        <begin position="316"/>
        <end position="337"/>
    </location>
</feature>
<feature type="transmembrane region" description="Helical" evidence="8">
    <location>
        <begin position="58"/>
        <end position="79"/>
    </location>
</feature>
<keyword evidence="6 8" id="KW-1133">Transmembrane helix</keyword>
<keyword evidence="11" id="KW-1185">Reference proteome</keyword>
<keyword evidence="5 8" id="KW-0812">Transmembrane</keyword>
<dbReference type="RefSeq" id="WP_028795841.1">
    <property type="nucleotide sequence ID" value="NZ_FNBW01000014.1"/>
</dbReference>
<dbReference type="Gene3D" id="1.20.1250.20">
    <property type="entry name" value="MFS general substrate transporter like domains"/>
    <property type="match status" value="1"/>
</dbReference>